<dbReference type="Pfam" id="PF01522">
    <property type="entry name" value="Polysacc_deac_1"/>
    <property type="match status" value="1"/>
</dbReference>
<keyword evidence="5" id="KW-0378">Hydrolase</keyword>
<proteinExistence type="inferred from homology"/>
<dbReference type="GO" id="GO:0016020">
    <property type="term" value="C:membrane"/>
    <property type="evidence" value="ECO:0007669"/>
    <property type="project" value="TreeGrafter"/>
</dbReference>
<dbReference type="GO" id="GO:0005975">
    <property type="term" value="P:carbohydrate metabolic process"/>
    <property type="evidence" value="ECO:0007669"/>
    <property type="project" value="InterPro"/>
</dbReference>
<dbReference type="AlphaFoldDB" id="A0A6I3KIZ7"/>
<evidence type="ECO:0000256" key="5">
    <source>
        <dbReference type="ARBA" id="ARBA00022801"/>
    </source>
</evidence>
<evidence type="ECO:0000259" key="8">
    <source>
        <dbReference type="PROSITE" id="PS51677"/>
    </source>
</evidence>
<dbReference type="EMBL" id="WMBQ01000001">
    <property type="protein sequence ID" value="MTD93702.1"/>
    <property type="molecule type" value="Genomic_DNA"/>
</dbReference>
<protein>
    <recommendedName>
        <fullName evidence="3">Chitooligosaccharide deacetylase</fullName>
    </recommendedName>
    <alternativeName>
        <fullName evidence="6">Nodulation protein B</fullName>
    </alternativeName>
</protein>
<keyword evidence="10" id="KW-1185">Reference proteome</keyword>
<sequence>MQAALRGAPAAENALPGMMYSHHAHDRPAFSTSAAPVQAGARMQQHRQDVRDRQRFTEILRSSVLLRRFAGRHFEHVAAVAVGGVRMRRIGALFVGCVGLSLCGGLAAHAAPPVEACATNGDGIGMSRIVEVDTRGAPLFGRVANGGYDFLADGEVVLTFDDGPLRPYTRAVLKALAEHCTRATFFMVGKMAVADPEMVREVASRGHTVAAHTWSHAKLQGLAADKAKEEIELGFSAVAQALDAPMAPFFRFPYLRPSASAMDYLKTRNIASFTIDVDSRDFRSRDPDAVKKAVLTQLGGARKGIILFHDIQPSTAHALPGLLTEMKERGFKVVHLVPKEPATTLPEYDAQAAKLIAKKFAAAKGPLASRAVTWQQSDGNPGAEVLPWATHSTTQSPPSTAEATKEGATVPWYKKWFTP</sequence>
<comment type="similarity">
    <text evidence="2">Belongs to the polysaccharide deacetylase family.</text>
</comment>
<dbReference type="Gene3D" id="3.20.20.370">
    <property type="entry name" value="Glycoside hydrolase/deacetylase"/>
    <property type="match status" value="1"/>
</dbReference>
<dbReference type="Proteomes" id="UP000440694">
    <property type="component" value="Unassembled WGS sequence"/>
</dbReference>
<dbReference type="InterPro" id="IPR002509">
    <property type="entry name" value="NODB_dom"/>
</dbReference>
<evidence type="ECO:0000256" key="4">
    <source>
        <dbReference type="ARBA" id="ARBA00022723"/>
    </source>
</evidence>
<comment type="function">
    <text evidence="1">Is involved in generating a small heat-stable compound (Nod), an acylated oligomer of N-acetylglucosamine, that stimulates mitosis in various plant protoplasts.</text>
</comment>
<name>A0A6I3KIZ7_9HYPH</name>
<accession>A0A6I3KIZ7</accession>
<feature type="domain" description="NodB homology" evidence="8">
    <location>
        <begin position="154"/>
        <end position="334"/>
    </location>
</feature>
<evidence type="ECO:0000256" key="2">
    <source>
        <dbReference type="ARBA" id="ARBA00010973"/>
    </source>
</evidence>
<feature type="region of interest" description="Disordered" evidence="7">
    <location>
        <begin position="378"/>
        <end position="407"/>
    </location>
</feature>
<evidence type="ECO:0000256" key="6">
    <source>
        <dbReference type="ARBA" id="ARBA00032976"/>
    </source>
</evidence>
<dbReference type="CDD" id="cd10917">
    <property type="entry name" value="CE4_NodB_like_6s_7s"/>
    <property type="match status" value="1"/>
</dbReference>
<dbReference type="GO" id="GO:0046872">
    <property type="term" value="F:metal ion binding"/>
    <property type="evidence" value="ECO:0007669"/>
    <property type="project" value="UniProtKB-KW"/>
</dbReference>
<dbReference type="InterPro" id="IPR011330">
    <property type="entry name" value="Glyco_hydro/deAcase_b/a-brl"/>
</dbReference>
<dbReference type="PANTHER" id="PTHR10587">
    <property type="entry name" value="GLYCOSYL TRANSFERASE-RELATED"/>
    <property type="match status" value="1"/>
</dbReference>
<evidence type="ECO:0000256" key="3">
    <source>
        <dbReference type="ARBA" id="ARBA00020071"/>
    </source>
</evidence>
<dbReference type="PROSITE" id="PS51677">
    <property type="entry name" value="NODB"/>
    <property type="match status" value="1"/>
</dbReference>
<organism evidence="9 10">
    <name type="scientific">Hyphomicrobium album</name>
    <dbReference type="NCBI Taxonomy" id="2665159"/>
    <lineage>
        <taxon>Bacteria</taxon>
        <taxon>Pseudomonadati</taxon>
        <taxon>Pseudomonadota</taxon>
        <taxon>Alphaproteobacteria</taxon>
        <taxon>Hyphomicrobiales</taxon>
        <taxon>Hyphomicrobiaceae</taxon>
        <taxon>Hyphomicrobium</taxon>
    </lineage>
</organism>
<dbReference type="PANTHER" id="PTHR10587:SF133">
    <property type="entry name" value="CHITIN DEACETYLASE 1-RELATED"/>
    <property type="match status" value="1"/>
</dbReference>
<dbReference type="InterPro" id="IPR050248">
    <property type="entry name" value="Polysacc_deacetylase_ArnD"/>
</dbReference>
<evidence type="ECO:0000256" key="1">
    <source>
        <dbReference type="ARBA" id="ARBA00003236"/>
    </source>
</evidence>
<keyword evidence="4" id="KW-0479">Metal-binding</keyword>
<evidence type="ECO:0000313" key="9">
    <source>
        <dbReference type="EMBL" id="MTD93702.1"/>
    </source>
</evidence>
<feature type="compositionally biased region" description="Polar residues" evidence="7">
    <location>
        <begin position="390"/>
        <end position="402"/>
    </location>
</feature>
<gene>
    <name evidence="9" type="ORF">GIW81_05055</name>
</gene>
<dbReference type="SUPFAM" id="SSF88713">
    <property type="entry name" value="Glycoside hydrolase/deacetylase"/>
    <property type="match status" value="1"/>
</dbReference>
<evidence type="ECO:0000313" key="10">
    <source>
        <dbReference type="Proteomes" id="UP000440694"/>
    </source>
</evidence>
<evidence type="ECO:0000256" key="7">
    <source>
        <dbReference type="SAM" id="MobiDB-lite"/>
    </source>
</evidence>
<comment type="caution">
    <text evidence="9">The sequence shown here is derived from an EMBL/GenBank/DDBJ whole genome shotgun (WGS) entry which is preliminary data.</text>
</comment>
<dbReference type="GO" id="GO:0016810">
    <property type="term" value="F:hydrolase activity, acting on carbon-nitrogen (but not peptide) bonds"/>
    <property type="evidence" value="ECO:0007669"/>
    <property type="project" value="InterPro"/>
</dbReference>
<reference evidence="9 10" key="1">
    <citation type="submission" date="2019-11" db="EMBL/GenBank/DDBJ databases">
        <title>Identification of a novel strain.</title>
        <authorList>
            <person name="Xu Q."/>
            <person name="Wang G."/>
        </authorList>
    </citation>
    <scope>NUCLEOTIDE SEQUENCE [LARGE SCALE GENOMIC DNA]</scope>
    <source>
        <strain evidence="10">xq</strain>
    </source>
</reference>